<dbReference type="AlphaFoldDB" id="A0A433ZZG5"/>
<comment type="caution">
    <text evidence="1">The sequence shown here is derived from an EMBL/GenBank/DDBJ whole genome shotgun (WGS) entry which is preliminary data.</text>
</comment>
<name>A0A433ZZG5_9FLAO</name>
<evidence type="ECO:0000313" key="1">
    <source>
        <dbReference type="EMBL" id="RUT67519.1"/>
    </source>
</evidence>
<evidence type="ECO:0000313" key="2">
    <source>
        <dbReference type="Proteomes" id="UP000288102"/>
    </source>
</evidence>
<accession>A0A433ZZG5</accession>
<protein>
    <submittedName>
        <fullName evidence="1">Prepilin-type cleavage/methylation domain-containing protein</fullName>
    </submittedName>
</protein>
<reference evidence="2" key="1">
    <citation type="journal article" date="2019" name="Syst. Appl. Microbiol.">
        <title>Flavobacterium circumlabens sp. nov. and Flavobacterium cupreum sp. nov., two psychrotrophic species isolated from Antarctic environmental samples.</title>
        <authorList>
            <person name="Kralova S."/>
            <person name="Busse H.-J."/>
            <person name="Svec P."/>
            <person name="Maslanova I."/>
            <person name="Stankova E."/>
            <person name="Bartak M."/>
            <person name="Sedlacek I."/>
        </authorList>
    </citation>
    <scope>NUCLEOTIDE SEQUENCE [LARGE SCALE GENOMIC DNA]</scope>
    <source>
        <strain evidence="2">CCM 8825</strain>
    </source>
</reference>
<dbReference type="Proteomes" id="UP000288102">
    <property type="component" value="Unassembled WGS sequence"/>
</dbReference>
<gene>
    <name evidence="1" type="ORF">D0817_26025</name>
</gene>
<organism evidence="1 2">
    <name type="scientific">Flavobacterium cupreum</name>
    <dbReference type="NCBI Taxonomy" id="2133766"/>
    <lineage>
        <taxon>Bacteria</taxon>
        <taxon>Pseudomonadati</taxon>
        <taxon>Bacteroidota</taxon>
        <taxon>Flavobacteriia</taxon>
        <taxon>Flavobacteriales</taxon>
        <taxon>Flavobacteriaceae</taxon>
        <taxon>Flavobacterium</taxon>
    </lineage>
</organism>
<proteinExistence type="predicted"/>
<dbReference type="EMBL" id="QWDM01000240">
    <property type="protein sequence ID" value="RUT67519.1"/>
    <property type="molecule type" value="Genomic_DNA"/>
</dbReference>
<keyword evidence="2" id="KW-1185">Reference proteome</keyword>
<sequence length="43" mass="4572">GSAFVTRHPSGDPAAPGGEFDDMLAWVSPNILYTRMVAAQKLP</sequence>
<feature type="non-terminal residue" evidence="1">
    <location>
        <position position="1"/>
    </location>
</feature>